<comment type="caution">
    <text evidence="1">The sequence shown here is derived from an EMBL/GenBank/DDBJ whole genome shotgun (WGS) entry which is preliminary data.</text>
</comment>
<dbReference type="Gene3D" id="2.130.10.10">
    <property type="entry name" value="YVTN repeat-like/Quinoprotein amine dehydrogenase"/>
    <property type="match status" value="2"/>
</dbReference>
<dbReference type="GO" id="GO:0010411">
    <property type="term" value="P:xyloglucan metabolic process"/>
    <property type="evidence" value="ECO:0007669"/>
    <property type="project" value="TreeGrafter"/>
</dbReference>
<reference evidence="1 2" key="1">
    <citation type="journal article" date="2016" name="Nat. Commun.">
        <title>Thousands of microbial genomes shed light on interconnected biogeochemical processes in an aquifer system.</title>
        <authorList>
            <person name="Anantharaman K."/>
            <person name="Brown C.T."/>
            <person name="Hug L.A."/>
            <person name="Sharon I."/>
            <person name="Castelle C.J."/>
            <person name="Probst A.J."/>
            <person name="Thomas B.C."/>
            <person name="Singh A."/>
            <person name="Wilkins M.J."/>
            <person name="Karaoz U."/>
            <person name="Brodie E.L."/>
            <person name="Williams K.H."/>
            <person name="Hubbard S.S."/>
            <person name="Banfield J.F."/>
        </authorList>
    </citation>
    <scope>NUCLEOTIDE SEQUENCE [LARGE SCALE GENOMIC DNA]</scope>
    <source>
        <strain evidence="2">RIFCSPLOWO2_12_FULL_64_10</strain>
    </source>
</reference>
<accession>A0A1F6C4S6</accession>
<dbReference type="AlphaFoldDB" id="A0A1F6C4S6"/>
<gene>
    <name evidence="1" type="ORF">A3F84_00045</name>
</gene>
<name>A0A1F6C4S6_HANXR</name>
<evidence type="ECO:0008006" key="3">
    <source>
        <dbReference type="Google" id="ProtNLM"/>
    </source>
</evidence>
<sequence>MSSSPLEKVWLAGANSGLFRSADGASYERVGAYEFRVTSILRKGGRLCVGVGSGAWEVRDDPDPWVQLHDETLTEVLDLARIPGDPGLVAASAYGVATGARDELGAVRWAWHSDHLSVNERFTNAVAVDPVDPHRWVVGTEAGVLVAEEGGCRWTYSSLMGVPVRAVRHALGAWWAGTDGRGIWTSPDGLSWRKAGYGLDDGTVFALTEGHGRILAGTLRGVVVGDGHGRWRNLGPRALIASVAAHPAQPDLWTAGAAPGGLWVTQNSGASWRQASNLPSTIEAISAPEGS</sequence>
<dbReference type="Proteomes" id="UP000178606">
    <property type="component" value="Unassembled WGS sequence"/>
</dbReference>
<organism evidence="1 2">
    <name type="scientific">Handelsmanbacteria sp. (strain RIFCSPLOWO2_12_FULL_64_10)</name>
    <dbReference type="NCBI Taxonomy" id="1817868"/>
    <lineage>
        <taxon>Bacteria</taxon>
        <taxon>Candidatus Handelsmaniibacteriota</taxon>
    </lineage>
</organism>
<protein>
    <recommendedName>
        <fullName evidence="3">Photosynthesis system II assembly factor Ycf48/Hcf136-like domain-containing protein</fullName>
    </recommendedName>
</protein>
<dbReference type="EMBL" id="MFKF01000417">
    <property type="protein sequence ID" value="OGG44083.1"/>
    <property type="molecule type" value="Genomic_DNA"/>
</dbReference>
<dbReference type="PANTHER" id="PTHR43739">
    <property type="entry name" value="XYLOGLUCANASE (EUROFUNG)"/>
    <property type="match status" value="1"/>
</dbReference>
<dbReference type="InterPro" id="IPR015943">
    <property type="entry name" value="WD40/YVTN_repeat-like_dom_sf"/>
</dbReference>
<dbReference type="SUPFAM" id="SSF110296">
    <property type="entry name" value="Oligoxyloglucan reducing end-specific cellobiohydrolase"/>
    <property type="match status" value="1"/>
</dbReference>
<evidence type="ECO:0000313" key="2">
    <source>
        <dbReference type="Proteomes" id="UP000178606"/>
    </source>
</evidence>
<dbReference type="PANTHER" id="PTHR43739:SF5">
    <property type="entry name" value="EXO-ALPHA-SIALIDASE"/>
    <property type="match status" value="1"/>
</dbReference>
<dbReference type="InterPro" id="IPR052025">
    <property type="entry name" value="Xyloglucanase_GH74"/>
</dbReference>
<evidence type="ECO:0000313" key="1">
    <source>
        <dbReference type="EMBL" id="OGG44083.1"/>
    </source>
</evidence>
<proteinExistence type="predicted"/>